<reference evidence="3 4" key="1">
    <citation type="submission" date="2019-03" db="EMBL/GenBank/DDBJ databases">
        <title>Genomic Encyclopedia of Type Strains, Phase IV (KMG-IV): sequencing the most valuable type-strain genomes for metagenomic binning, comparative biology and taxonomic classification.</title>
        <authorList>
            <person name="Goeker M."/>
        </authorList>
    </citation>
    <scope>NUCLEOTIDE SEQUENCE [LARGE SCALE GENOMIC DNA]</scope>
    <source>
        <strain evidence="3 4">DSM 16380</strain>
    </source>
</reference>
<dbReference type="GO" id="GO:0030288">
    <property type="term" value="C:outer membrane-bounded periplasmic space"/>
    <property type="evidence" value="ECO:0007669"/>
    <property type="project" value="TreeGrafter"/>
</dbReference>
<name>A0A4R2N6T9_9PAST</name>
<dbReference type="Gene3D" id="3.40.190.10">
    <property type="entry name" value="Periplasmic binding protein-like II"/>
    <property type="match status" value="2"/>
</dbReference>
<dbReference type="Proteomes" id="UP000295537">
    <property type="component" value="Unassembled WGS sequence"/>
</dbReference>
<dbReference type="GO" id="GO:0030976">
    <property type="term" value="F:thiamine pyrophosphate binding"/>
    <property type="evidence" value="ECO:0007669"/>
    <property type="project" value="TreeGrafter"/>
</dbReference>
<dbReference type="AlphaFoldDB" id="A0A4R2N6T9"/>
<dbReference type="PANTHER" id="PTHR30006:SF2">
    <property type="entry name" value="ABC TRANSPORTER SUBSTRATE-BINDING PROTEIN"/>
    <property type="match status" value="1"/>
</dbReference>
<dbReference type="RefSeq" id="WP_132501632.1">
    <property type="nucleotide sequence ID" value="NZ_LVXA01000001.1"/>
</dbReference>
<dbReference type="Pfam" id="PF13343">
    <property type="entry name" value="SBP_bac_6"/>
    <property type="match status" value="1"/>
</dbReference>
<organism evidence="3 4">
    <name type="scientific">Nicoletella semolina</name>
    <dbReference type="NCBI Taxonomy" id="271160"/>
    <lineage>
        <taxon>Bacteria</taxon>
        <taxon>Pseudomonadati</taxon>
        <taxon>Pseudomonadota</taxon>
        <taxon>Gammaproteobacteria</taxon>
        <taxon>Pasteurellales</taxon>
        <taxon>Pasteurellaceae</taxon>
        <taxon>Nicoletella</taxon>
    </lineage>
</organism>
<gene>
    <name evidence="3" type="ORF">EV693_11013</name>
</gene>
<evidence type="ECO:0000313" key="3">
    <source>
        <dbReference type="EMBL" id="TCP16633.1"/>
    </source>
</evidence>
<dbReference type="EMBL" id="SLXJ01000010">
    <property type="protein sequence ID" value="TCP16633.1"/>
    <property type="molecule type" value="Genomic_DNA"/>
</dbReference>
<dbReference type="OrthoDB" id="305758at2"/>
<feature type="chain" id="PRO_5020927522" evidence="2">
    <location>
        <begin position="28"/>
        <end position="356"/>
    </location>
</feature>
<protein>
    <submittedName>
        <fullName evidence="3">Putative spermidine/putrescine transport system substrate-binding protein</fullName>
    </submittedName>
</protein>
<evidence type="ECO:0000256" key="1">
    <source>
        <dbReference type="ARBA" id="ARBA00022729"/>
    </source>
</evidence>
<sequence>MHSIYLNRKRIAILCITLALSISSAYANTNLQQLEDAARKEGVINSIGMPDTWANWKDTWTQLEQKYGLKHTDTDMSSAQEIAKFEAEKKNATADIGDVGISFGPIAVKKGVTQAYKTSYWNDVPDWAKDADGHWMLAYTGTIAFIINKDTVKENPRSWSDLLTGKYKVTVGDVSVAAQAVNGVLAANYAFGGDEKDLTPALDFFAKLAKQGRLGMVDPNIANLEKGEIDVAVVWDFNGLNYRDKIDPKRFDVLIPSDGSVISGYTTIINKYAKNQNAAKLAREYIFSDQGQINLARGYARPIRAEKIDLPKDVLEKLLPAEQYKNARPIKDAKAWEESSKQLPRLWQEKVIINMK</sequence>
<dbReference type="GO" id="GO:0015888">
    <property type="term" value="P:thiamine transport"/>
    <property type="evidence" value="ECO:0007669"/>
    <property type="project" value="TreeGrafter"/>
</dbReference>
<dbReference type="SUPFAM" id="SSF53850">
    <property type="entry name" value="Periplasmic binding protein-like II"/>
    <property type="match status" value="1"/>
</dbReference>
<dbReference type="PANTHER" id="PTHR30006">
    <property type="entry name" value="THIAMINE-BINDING PERIPLASMIC PROTEIN-RELATED"/>
    <property type="match status" value="1"/>
</dbReference>
<proteinExistence type="predicted"/>
<evidence type="ECO:0000256" key="2">
    <source>
        <dbReference type="SAM" id="SignalP"/>
    </source>
</evidence>
<comment type="caution">
    <text evidence="3">The sequence shown here is derived from an EMBL/GenBank/DDBJ whole genome shotgun (WGS) entry which is preliminary data.</text>
</comment>
<evidence type="ECO:0000313" key="4">
    <source>
        <dbReference type="Proteomes" id="UP000295537"/>
    </source>
</evidence>
<keyword evidence="1 2" id="KW-0732">Signal</keyword>
<accession>A0A4R2N6T9</accession>
<feature type="signal peptide" evidence="2">
    <location>
        <begin position="1"/>
        <end position="27"/>
    </location>
</feature>
<dbReference type="GO" id="GO:0030975">
    <property type="term" value="F:thiamine binding"/>
    <property type="evidence" value="ECO:0007669"/>
    <property type="project" value="TreeGrafter"/>
</dbReference>
<keyword evidence="4" id="KW-1185">Reference proteome</keyword>